<organism evidence="6 7">
    <name type="scientific">Pollutimonas bauzanensis</name>
    <dbReference type="NCBI Taxonomy" id="658167"/>
    <lineage>
        <taxon>Bacteria</taxon>
        <taxon>Pseudomonadati</taxon>
        <taxon>Pseudomonadota</taxon>
        <taxon>Betaproteobacteria</taxon>
        <taxon>Burkholderiales</taxon>
        <taxon>Alcaligenaceae</taxon>
        <taxon>Pollutimonas</taxon>
    </lineage>
</organism>
<evidence type="ECO:0000313" key="7">
    <source>
        <dbReference type="Proteomes" id="UP000184226"/>
    </source>
</evidence>
<keyword evidence="3 6" id="KW-0238">DNA-binding</keyword>
<dbReference type="OrthoDB" id="9785974at2"/>
<name>A0A1M5ZJN6_9BURK</name>
<accession>A0A1M5ZJN6</accession>
<dbReference type="Proteomes" id="UP000184226">
    <property type="component" value="Unassembled WGS sequence"/>
</dbReference>
<keyword evidence="7" id="KW-1185">Reference proteome</keyword>
<evidence type="ECO:0000256" key="2">
    <source>
        <dbReference type="ARBA" id="ARBA00023015"/>
    </source>
</evidence>
<dbReference type="SUPFAM" id="SSF53850">
    <property type="entry name" value="Periplasmic binding protein-like II"/>
    <property type="match status" value="1"/>
</dbReference>
<proteinExistence type="inferred from homology"/>
<dbReference type="InterPro" id="IPR036390">
    <property type="entry name" value="WH_DNA-bd_sf"/>
</dbReference>
<evidence type="ECO:0000256" key="1">
    <source>
        <dbReference type="ARBA" id="ARBA00009437"/>
    </source>
</evidence>
<dbReference type="InterPro" id="IPR000847">
    <property type="entry name" value="LysR_HTH_N"/>
</dbReference>
<dbReference type="RefSeq" id="WP_073107762.1">
    <property type="nucleotide sequence ID" value="NZ_FQXE01000015.1"/>
</dbReference>
<reference evidence="6 7" key="1">
    <citation type="submission" date="2016-11" db="EMBL/GenBank/DDBJ databases">
        <authorList>
            <person name="Jaros S."/>
            <person name="Januszkiewicz K."/>
            <person name="Wedrychowicz H."/>
        </authorList>
    </citation>
    <scope>NUCLEOTIDE SEQUENCE [LARGE SCALE GENOMIC DNA]</scope>
    <source>
        <strain evidence="6 7">CGMCC 1.10190</strain>
    </source>
</reference>
<dbReference type="GO" id="GO:0005829">
    <property type="term" value="C:cytosol"/>
    <property type="evidence" value="ECO:0007669"/>
    <property type="project" value="TreeGrafter"/>
</dbReference>
<dbReference type="InterPro" id="IPR036388">
    <property type="entry name" value="WH-like_DNA-bd_sf"/>
</dbReference>
<dbReference type="AlphaFoldDB" id="A0A1M5ZJN6"/>
<evidence type="ECO:0000256" key="3">
    <source>
        <dbReference type="ARBA" id="ARBA00023125"/>
    </source>
</evidence>
<feature type="domain" description="HTH lysR-type" evidence="5">
    <location>
        <begin position="1"/>
        <end position="62"/>
    </location>
</feature>
<dbReference type="PROSITE" id="PS50931">
    <property type="entry name" value="HTH_LYSR"/>
    <property type="match status" value="1"/>
</dbReference>
<keyword evidence="2" id="KW-0805">Transcription regulation</keyword>
<dbReference type="PANTHER" id="PTHR30419:SF2">
    <property type="entry name" value="LYSR FAMILY TRANSCRIPTIONAL REGULATOR"/>
    <property type="match status" value="1"/>
</dbReference>
<dbReference type="InterPro" id="IPR005119">
    <property type="entry name" value="LysR_subst-bd"/>
</dbReference>
<dbReference type="InterPro" id="IPR050950">
    <property type="entry name" value="HTH-type_LysR_regulators"/>
</dbReference>
<dbReference type="GO" id="GO:0003677">
    <property type="term" value="F:DNA binding"/>
    <property type="evidence" value="ECO:0007669"/>
    <property type="project" value="UniProtKB-KW"/>
</dbReference>
<keyword evidence="4" id="KW-0804">Transcription</keyword>
<dbReference type="EMBL" id="FQXE01000015">
    <property type="protein sequence ID" value="SHI24382.1"/>
    <property type="molecule type" value="Genomic_DNA"/>
</dbReference>
<gene>
    <name evidence="6" type="ORF">SAMN04488135_11576</name>
</gene>
<dbReference type="SUPFAM" id="SSF46785">
    <property type="entry name" value="Winged helix' DNA-binding domain"/>
    <property type="match status" value="1"/>
</dbReference>
<comment type="similarity">
    <text evidence="1">Belongs to the LysR transcriptional regulatory family.</text>
</comment>
<dbReference type="Gene3D" id="1.10.10.10">
    <property type="entry name" value="Winged helix-like DNA-binding domain superfamily/Winged helix DNA-binding domain"/>
    <property type="match status" value="1"/>
</dbReference>
<dbReference type="Pfam" id="PF03466">
    <property type="entry name" value="LysR_substrate"/>
    <property type="match status" value="1"/>
</dbReference>
<dbReference type="Pfam" id="PF00126">
    <property type="entry name" value="HTH_1"/>
    <property type="match status" value="1"/>
</dbReference>
<evidence type="ECO:0000259" key="5">
    <source>
        <dbReference type="PROSITE" id="PS50931"/>
    </source>
</evidence>
<sequence>MALRLEIFDLQLFIHIVEVSSLTQGASRSAISPAAASTRIKNMESTVGARLLNRTPQGVTLTSAGRSLLSHARQVIQQMDHLAFDMCDFRGGLRGQVKVLAHTTSLTEFLPQALSGFLAAHQDVEIELQEALSDDVIRAVSSNEVDIGVVSTPVTTGALWARPFGRNRLVVVLPSQSEFVQLPSITFADTLTAPYVGLSAESALNRFMARVATQLGGEYRPRVQVSTFEAMCRMVEANVGIGIAPISSVERYVKSMNIRYIGLADSWAIREHILVTQHLEALPVLVRNLAQHLADYAQTHLPGPVELSYGNP</sequence>
<evidence type="ECO:0000313" key="6">
    <source>
        <dbReference type="EMBL" id="SHI24382.1"/>
    </source>
</evidence>
<evidence type="ECO:0000256" key="4">
    <source>
        <dbReference type="ARBA" id="ARBA00023163"/>
    </source>
</evidence>
<dbReference type="GO" id="GO:0003700">
    <property type="term" value="F:DNA-binding transcription factor activity"/>
    <property type="evidence" value="ECO:0007669"/>
    <property type="project" value="InterPro"/>
</dbReference>
<dbReference type="STRING" id="658167.SAMN04488135_11576"/>
<dbReference type="CDD" id="cd08421">
    <property type="entry name" value="PBP2_LTTR_like_1"/>
    <property type="match status" value="1"/>
</dbReference>
<dbReference type="Gene3D" id="3.40.190.290">
    <property type="match status" value="1"/>
</dbReference>
<dbReference type="PANTHER" id="PTHR30419">
    <property type="entry name" value="HTH-TYPE TRANSCRIPTIONAL REGULATOR YBHD"/>
    <property type="match status" value="1"/>
</dbReference>
<protein>
    <submittedName>
        <fullName evidence="6">DNA-binding transcriptional regulator, LysR family</fullName>
    </submittedName>
</protein>